<feature type="domain" description="PARP catalytic" evidence="8">
    <location>
        <begin position="788"/>
        <end position="985"/>
    </location>
</feature>
<dbReference type="OrthoDB" id="6133115at2759"/>
<keyword evidence="3 7" id="KW-0808">Transferase</keyword>
<dbReference type="GO" id="GO:0010629">
    <property type="term" value="P:negative regulation of gene expression"/>
    <property type="evidence" value="ECO:0007669"/>
    <property type="project" value="TreeGrafter"/>
</dbReference>
<proteinExistence type="inferred from homology"/>
<reference evidence="10 11" key="1">
    <citation type="submission" date="2018-11" db="EMBL/GenBank/DDBJ databases">
        <authorList>
            <person name="Lopez-Roques C."/>
            <person name="Donnadieu C."/>
            <person name="Bouchez O."/>
            <person name="Klopp C."/>
            <person name="Cabau C."/>
            <person name="Zahm M."/>
        </authorList>
    </citation>
    <scope>NUCLEOTIDE SEQUENCE [LARGE SCALE GENOMIC DNA]</scope>
    <source>
        <strain evidence="10">RS831</strain>
        <tissue evidence="10">Whole body</tissue>
    </source>
</reference>
<sequence>MKTSNALSKYEARFQQTFRSPVSLEVDSDLRLSSLSPVSLEEAEAALLRDIIVISVQLQGEATVPPELRDIINMARDEINSLGLQVEVSFIPGVNETTVQLVGYSQEVTKLKEFLDDYQLNQATTKEILKLPDPELVECFDEMLNRLGVNITSVTLRTSHVPYPCVILSGLRGQVEDIYKTLQPVLANLTVDSLVLNGPGALRYFQGVGKVSKDLVETSHKVDVFVAPIVKNQLNSNNISKSLLRKGGSTLQSQFEATAANRVLLPGEVLQVPAPPSLGCTKIFFIECLPWDGVGGQSVQALSKGLEKCLDLCVKQGYSSVAIPIIGHGVVLKYSLTEAIKVLTKKITEFELSATSGSLFSINIVIHPDYSDAEKTYHEVHKNLCSSMNHTSQVIFRSLTSDLDEVIMVLGGNVQLHLMFGDITNETTDVVVNTTDFTNFHNDGVCKDILTVAGPQVEAELREAKVNCGDIFMSDSGQFPCKAFFHVCGQRDENLIEELVCNIIYQCEQFGFESVAIPAICAGAGGLDPGVVAGAVFRGIQTATSSWNLCKLTCIHLVVIKIKVFLEFKEEAMQMFSPVVKKAPAMPQVRQQTRSLTTDLKLTDISSGSQQSIFKFIGLGKNTVDDAMKNLKSLYETVCSTQTISKEDMEVLTQEDIEAFKQLVGSEGLFIKEDQSGGLTVTGLKDGVTQLMMMMIQACLQGRLRIEMRVREEEDLYNRVMWCILDKRGNWQRLPKIANYNLEKRDVAAGIEDAQGVTWQVNLQRKKATATGQTTKLKRLQNLTDFSFPLYWDSMTASESMKVVPLSQSSKEYKLVKAAFKMTARQTVIKIERLQNIHLRRAYEAQKKHIAFKNATLGGESENTLFHGTSHENCHSIITTGFNRRFAGQNATSYGEGTYFALYASYSAQSTYSKPGADGSQLMFVARVLTGVYARGQRGMKVPPPRNAQQPNERCDSVVDNLNNPSMFVVFHDDQAYPDYLITFK</sequence>
<evidence type="ECO:0000256" key="5">
    <source>
        <dbReference type="ARBA" id="ARBA00023242"/>
    </source>
</evidence>
<dbReference type="GO" id="GO:0003950">
    <property type="term" value="F:NAD+ poly-ADP-ribosyltransferase activity"/>
    <property type="evidence" value="ECO:0007669"/>
    <property type="project" value="UniProtKB-UniRule"/>
</dbReference>
<evidence type="ECO:0000259" key="9">
    <source>
        <dbReference type="PROSITE" id="PS51154"/>
    </source>
</evidence>
<dbReference type="Gene3D" id="3.40.220.10">
    <property type="entry name" value="Leucine Aminopeptidase, subunit E, domain 1"/>
    <property type="match status" value="2"/>
</dbReference>
<evidence type="ECO:0000256" key="4">
    <source>
        <dbReference type="ARBA" id="ARBA00023027"/>
    </source>
</evidence>
<evidence type="ECO:0000259" key="8">
    <source>
        <dbReference type="PROSITE" id="PS51059"/>
    </source>
</evidence>
<dbReference type="PROSITE" id="PS51059">
    <property type="entry name" value="PARP_CATALYTIC"/>
    <property type="match status" value="1"/>
</dbReference>
<gene>
    <name evidence="10" type="ORF">OJAV_G00180600</name>
</gene>
<dbReference type="InterPro" id="IPR002589">
    <property type="entry name" value="Macro_dom"/>
</dbReference>
<keyword evidence="4 7" id="KW-0520">NAD</keyword>
<dbReference type="PROSITE" id="PS51154">
    <property type="entry name" value="MACRO"/>
    <property type="match status" value="2"/>
</dbReference>
<dbReference type="PANTHER" id="PTHR14453">
    <property type="entry name" value="PARP/ZINC FINGER CCCH TYPE DOMAIN CONTAINING PROTEIN"/>
    <property type="match status" value="1"/>
</dbReference>
<dbReference type="GO" id="GO:1990404">
    <property type="term" value="F:NAD+-protein mono-ADP-ribosyltransferase activity"/>
    <property type="evidence" value="ECO:0007669"/>
    <property type="project" value="TreeGrafter"/>
</dbReference>
<dbReference type="FunFam" id="3.90.228.10:FF:000008">
    <property type="entry name" value="Poly [ADP-ribose] polymerase"/>
    <property type="match status" value="1"/>
</dbReference>
<keyword evidence="2 7" id="KW-0328">Glycosyltransferase</keyword>
<dbReference type="GO" id="GO:0003714">
    <property type="term" value="F:transcription corepressor activity"/>
    <property type="evidence" value="ECO:0007669"/>
    <property type="project" value="TreeGrafter"/>
</dbReference>
<dbReference type="SMART" id="SM00506">
    <property type="entry name" value="A1pp"/>
    <property type="match status" value="1"/>
</dbReference>
<reference evidence="10 11" key="2">
    <citation type="submission" date="2019-01" db="EMBL/GenBank/DDBJ databases">
        <title>A chromosome length genome reference of the Java medaka (oryzias javanicus).</title>
        <authorList>
            <person name="Herpin A."/>
            <person name="Takehana Y."/>
            <person name="Naruse K."/>
            <person name="Ansai S."/>
            <person name="Kawaguchi M."/>
        </authorList>
    </citation>
    <scope>NUCLEOTIDE SEQUENCE [LARGE SCALE GENOMIC DNA]</scope>
    <source>
        <strain evidence="10">RS831</strain>
        <tissue evidence="10">Whole body</tissue>
    </source>
</reference>
<organism evidence="10 11">
    <name type="scientific">Oryzias javanicus</name>
    <name type="common">Javanese ricefish</name>
    <name type="synonym">Aplocheilus javanicus</name>
    <dbReference type="NCBI Taxonomy" id="123683"/>
    <lineage>
        <taxon>Eukaryota</taxon>
        <taxon>Metazoa</taxon>
        <taxon>Chordata</taxon>
        <taxon>Craniata</taxon>
        <taxon>Vertebrata</taxon>
        <taxon>Euteleostomi</taxon>
        <taxon>Actinopterygii</taxon>
        <taxon>Neopterygii</taxon>
        <taxon>Teleostei</taxon>
        <taxon>Neoteleostei</taxon>
        <taxon>Acanthomorphata</taxon>
        <taxon>Ovalentaria</taxon>
        <taxon>Atherinomorphae</taxon>
        <taxon>Beloniformes</taxon>
        <taxon>Adrianichthyidae</taxon>
        <taxon>Oryziinae</taxon>
        <taxon>Oryzias</taxon>
    </lineage>
</organism>
<evidence type="ECO:0000256" key="3">
    <source>
        <dbReference type="ARBA" id="ARBA00022679"/>
    </source>
</evidence>
<comment type="subcellular location">
    <subcellularLocation>
        <location evidence="1">Nucleus</location>
    </subcellularLocation>
</comment>
<dbReference type="Gene3D" id="3.90.228.10">
    <property type="match status" value="1"/>
</dbReference>
<evidence type="ECO:0000256" key="1">
    <source>
        <dbReference type="ARBA" id="ARBA00004123"/>
    </source>
</evidence>
<dbReference type="CDD" id="cd01439">
    <property type="entry name" value="TCCD_inducible_PARP_like"/>
    <property type="match status" value="1"/>
</dbReference>
<evidence type="ECO:0000256" key="6">
    <source>
        <dbReference type="ARBA" id="ARBA00024347"/>
    </source>
</evidence>
<dbReference type="InterPro" id="IPR052056">
    <property type="entry name" value="Mono-ARTD/PARP"/>
</dbReference>
<dbReference type="AlphaFoldDB" id="A0A3S2U170"/>
<dbReference type="InterPro" id="IPR043472">
    <property type="entry name" value="Macro_dom-like"/>
</dbReference>
<dbReference type="EC" id="2.4.2.-" evidence="7"/>
<dbReference type="Proteomes" id="UP000283210">
    <property type="component" value="Chromosome 18"/>
</dbReference>
<keyword evidence="11" id="KW-1185">Reference proteome</keyword>
<dbReference type="GO" id="GO:0070212">
    <property type="term" value="P:protein poly-ADP-ribosylation"/>
    <property type="evidence" value="ECO:0007669"/>
    <property type="project" value="TreeGrafter"/>
</dbReference>
<feature type="domain" description="Macro" evidence="9">
    <location>
        <begin position="195"/>
        <end position="385"/>
    </location>
</feature>
<name>A0A3S2U170_ORYJA</name>
<dbReference type="Pfam" id="PF00644">
    <property type="entry name" value="PARP"/>
    <property type="match status" value="1"/>
</dbReference>
<dbReference type="InterPro" id="IPR012317">
    <property type="entry name" value="Poly(ADP-ribose)pol_cat_dom"/>
</dbReference>
<dbReference type="Pfam" id="PF01661">
    <property type="entry name" value="Macro"/>
    <property type="match status" value="2"/>
</dbReference>
<evidence type="ECO:0000256" key="2">
    <source>
        <dbReference type="ARBA" id="ARBA00022676"/>
    </source>
</evidence>
<dbReference type="GO" id="GO:0005737">
    <property type="term" value="C:cytoplasm"/>
    <property type="evidence" value="ECO:0007669"/>
    <property type="project" value="TreeGrafter"/>
</dbReference>
<evidence type="ECO:0000313" key="11">
    <source>
        <dbReference type="Proteomes" id="UP000283210"/>
    </source>
</evidence>
<dbReference type="EMBL" id="CM012454">
    <property type="protein sequence ID" value="RVE60398.1"/>
    <property type="molecule type" value="Genomic_DNA"/>
</dbReference>
<dbReference type="SUPFAM" id="SSF56399">
    <property type="entry name" value="ADP-ribosylation"/>
    <property type="match status" value="1"/>
</dbReference>
<evidence type="ECO:0000313" key="10">
    <source>
        <dbReference type="EMBL" id="RVE60398.1"/>
    </source>
</evidence>
<evidence type="ECO:0000256" key="7">
    <source>
        <dbReference type="RuleBase" id="RU362114"/>
    </source>
</evidence>
<dbReference type="SUPFAM" id="SSF52949">
    <property type="entry name" value="Macro domain-like"/>
    <property type="match status" value="2"/>
</dbReference>
<dbReference type="GO" id="GO:0005634">
    <property type="term" value="C:nucleus"/>
    <property type="evidence" value="ECO:0007669"/>
    <property type="project" value="UniProtKB-SubCell"/>
</dbReference>
<comment type="similarity">
    <text evidence="6">Belongs to the ARTD/PARP family.</text>
</comment>
<feature type="domain" description="Macro" evidence="9">
    <location>
        <begin position="403"/>
        <end position="584"/>
    </location>
</feature>
<dbReference type="PANTHER" id="PTHR14453:SF107">
    <property type="entry name" value="POLY [ADP-RIBOSE] POLYMERASE"/>
    <property type="match status" value="1"/>
</dbReference>
<keyword evidence="5" id="KW-0539">Nucleus</keyword>
<accession>A0A3S2U170</accession>
<protein>
    <recommendedName>
        <fullName evidence="7">Poly [ADP-ribose] polymerase</fullName>
        <shortName evidence="7">PARP</shortName>
        <ecNumber evidence="7">2.4.2.-</ecNumber>
    </recommendedName>
</protein>